<dbReference type="AlphaFoldDB" id="A0A919N103"/>
<name>A0A919N103_9ACTN</name>
<evidence type="ECO:0000256" key="1">
    <source>
        <dbReference type="SAM" id="MobiDB-lite"/>
    </source>
</evidence>
<comment type="caution">
    <text evidence="2">The sequence shown here is derived from an EMBL/GenBank/DDBJ whole genome shotgun (WGS) entry which is preliminary data.</text>
</comment>
<protein>
    <submittedName>
        <fullName evidence="2">Uncharacterized protein</fullName>
    </submittedName>
</protein>
<evidence type="ECO:0000313" key="2">
    <source>
        <dbReference type="EMBL" id="GIE95767.1"/>
    </source>
</evidence>
<proteinExistence type="predicted"/>
<dbReference type="EMBL" id="BOMV01000035">
    <property type="protein sequence ID" value="GIE95767.1"/>
    <property type="molecule type" value="Genomic_DNA"/>
</dbReference>
<keyword evidence="3" id="KW-1185">Reference proteome</keyword>
<feature type="region of interest" description="Disordered" evidence="1">
    <location>
        <begin position="1"/>
        <end position="75"/>
    </location>
</feature>
<evidence type="ECO:0000313" key="3">
    <source>
        <dbReference type="Proteomes" id="UP000636960"/>
    </source>
</evidence>
<dbReference type="Proteomes" id="UP000636960">
    <property type="component" value="Unassembled WGS sequence"/>
</dbReference>
<sequence length="75" mass="8650">MIGQSDLPRKKLPVGVQDRDQRHRDVNETLNQNSDPVERGVSPRSEPEAAHRTQPRRISENASRRLFDQVSPQHK</sequence>
<feature type="compositionally biased region" description="Basic and acidic residues" evidence="1">
    <location>
        <begin position="45"/>
        <end position="67"/>
    </location>
</feature>
<gene>
    <name evidence="2" type="ORF">Ari01nite_32320</name>
</gene>
<organism evidence="2 3">
    <name type="scientific">Paractinoplanes rishiriensis</name>
    <dbReference type="NCBI Taxonomy" id="1050105"/>
    <lineage>
        <taxon>Bacteria</taxon>
        <taxon>Bacillati</taxon>
        <taxon>Actinomycetota</taxon>
        <taxon>Actinomycetes</taxon>
        <taxon>Micromonosporales</taxon>
        <taxon>Micromonosporaceae</taxon>
        <taxon>Paractinoplanes</taxon>
    </lineage>
</organism>
<accession>A0A919N103</accession>
<feature type="compositionally biased region" description="Basic and acidic residues" evidence="1">
    <location>
        <begin position="17"/>
        <end position="27"/>
    </location>
</feature>
<reference evidence="2" key="1">
    <citation type="submission" date="2021-01" db="EMBL/GenBank/DDBJ databases">
        <title>Whole genome shotgun sequence of Actinoplanes rishiriensis NBRC 108556.</title>
        <authorList>
            <person name="Komaki H."/>
            <person name="Tamura T."/>
        </authorList>
    </citation>
    <scope>NUCLEOTIDE SEQUENCE</scope>
    <source>
        <strain evidence="2">NBRC 108556</strain>
    </source>
</reference>